<proteinExistence type="predicted"/>
<dbReference type="AlphaFoldDB" id="A0A7G9RRJ4"/>
<evidence type="ECO:0000313" key="3">
    <source>
        <dbReference type="Proteomes" id="UP000515811"/>
    </source>
</evidence>
<protein>
    <submittedName>
        <fullName evidence="2">Uncharacterized protein</fullName>
    </submittedName>
</protein>
<accession>A0A7G9RRJ4</accession>
<evidence type="ECO:0000256" key="1">
    <source>
        <dbReference type="SAM" id="MobiDB-lite"/>
    </source>
</evidence>
<reference evidence="2 3" key="1">
    <citation type="submission" date="2020-08" db="EMBL/GenBank/DDBJ databases">
        <title>Genome sequence of Diaphorobacter ruginosibacter DSM 27467T.</title>
        <authorList>
            <person name="Hyun D.-W."/>
            <person name="Bae J.-W."/>
        </authorList>
    </citation>
    <scope>NUCLEOTIDE SEQUENCE [LARGE SCALE GENOMIC DNA]</scope>
    <source>
        <strain evidence="2 3">DSM 27467</strain>
    </source>
</reference>
<evidence type="ECO:0000313" key="2">
    <source>
        <dbReference type="EMBL" id="QNN58219.1"/>
    </source>
</evidence>
<dbReference type="Proteomes" id="UP000515811">
    <property type="component" value="Chromosome"/>
</dbReference>
<organism evidence="2 3">
    <name type="scientific">Diaphorobacter ruginosibacter</name>
    <dbReference type="NCBI Taxonomy" id="1715720"/>
    <lineage>
        <taxon>Bacteria</taxon>
        <taxon>Pseudomonadati</taxon>
        <taxon>Pseudomonadota</taxon>
        <taxon>Betaproteobacteria</taxon>
        <taxon>Burkholderiales</taxon>
        <taxon>Comamonadaceae</taxon>
        <taxon>Diaphorobacter</taxon>
    </lineage>
</organism>
<keyword evidence="3" id="KW-1185">Reference proteome</keyword>
<name>A0A7G9RRJ4_9BURK</name>
<feature type="region of interest" description="Disordered" evidence="1">
    <location>
        <begin position="173"/>
        <end position="195"/>
    </location>
</feature>
<sequence>MTESATPSAWIAAGVQHAVLSRTMPALRHELAGSVSVLRMGLAVVKRKLELTTDPMVDCDAMSQRVESLESGITDLSQSLRRLRHWDKPADEMLSLRALVSEVWELARPFLALRNIEPAELPDEHAAWSDEPVRPQPLMYMLLACIYHLAEGSGHTPRRLMLTVKGARLQVSGDTGDTSEGLAAASTEPARAISSTLQTPPIDRFALQCLAESLHGRIEFSADQTVSLQAG</sequence>
<dbReference type="KEGG" id="drg:H9K76_05020"/>
<dbReference type="RefSeq" id="WP_187598463.1">
    <property type="nucleotide sequence ID" value="NZ_CP060714.1"/>
</dbReference>
<dbReference type="EMBL" id="CP060714">
    <property type="protein sequence ID" value="QNN58219.1"/>
    <property type="molecule type" value="Genomic_DNA"/>
</dbReference>
<gene>
    <name evidence="2" type="ORF">H9K76_05020</name>
</gene>